<keyword evidence="4" id="KW-1185">Reference proteome</keyword>
<dbReference type="Proteomes" id="UP000010121">
    <property type="component" value="Unassembled WGS sequence"/>
</dbReference>
<comment type="caution">
    <text evidence="3">The sequence shown here is derived from an EMBL/GenBank/DDBJ whole genome shotgun (WGS) entry which is preliminary data.</text>
</comment>
<dbReference type="STRING" id="371731.Rsw2DRAFT_1839"/>
<dbReference type="InterPro" id="IPR006894">
    <property type="entry name" value="HupH_Hydgase_express_prot_C"/>
</dbReference>
<dbReference type="Gene3D" id="3.30.1370.140">
    <property type="entry name" value="HupH hydrogenase expression protein, C-terminal domain"/>
    <property type="match status" value="1"/>
</dbReference>
<reference evidence="3 4" key="1">
    <citation type="submission" date="2009-08" db="EMBL/GenBank/DDBJ databases">
        <title>The draft genome of Rhodobacter sp. SW2.</title>
        <authorList>
            <consortium name="US DOE Joint Genome Institute (JGI-PGF)"/>
            <person name="Lucas S."/>
            <person name="Copeland A."/>
            <person name="Lapidus A."/>
            <person name="Glavina del Rio T."/>
            <person name="Tice H."/>
            <person name="Bruce D."/>
            <person name="Goodwin L."/>
            <person name="Pitluck S."/>
            <person name="Larimer F."/>
            <person name="Land M.L."/>
            <person name="Hauser L."/>
            <person name="Emerson D."/>
        </authorList>
    </citation>
    <scope>NUCLEOTIDE SEQUENCE [LARGE SCALE GENOMIC DNA]</scope>
    <source>
        <strain evidence="3 4">SW2</strain>
    </source>
</reference>
<dbReference type="InterPro" id="IPR038527">
    <property type="entry name" value="HupH_C_sf"/>
</dbReference>
<accession>C8S1B1</accession>
<dbReference type="eggNOG" id="ENOG5032ZSU">
    <property type="taxonomic scope" value="Bacteria"/>
</dbReference>
<sequence length="132" mass="14121">MNIDKLRTGMAQSILREVARALAALAATGARDAVDLRSLPMTAADRAELETALGRGEVSVTLQSAGRSEIWETRFAGVWWLRHFGGDDRIAAEVIEIAPVPDILVTHADEITAASALMLAELASMTKEAAHV</sequence>
<evidence type="ECO:0000313" key="3">
    <source>
        <dbReference type="EMBL" id="EEW25309.1"/>
    </source>
</evidence>
<dbReference type="OrthoDB" id="8234923at2"/>
<name>C8S1B1_9RHOB</name>
<dbReference type="EMBL" id="ACYY01000010">
    <property type="protein sequence ID" value="EEW25309.1"/>
    <property type="molecule type" value="Genomic_DNA"/>
</dbReference>
<organism evidence="3 4">
    <name type="scientific">Rhodobacter ferrooxidans</name>
    <dbReference type="NCBI Taxonomy" id="371731"/>
    <lineage>
        <taxon>Bacteria</taxon>
        <taxon>Pseudomonadati</taxon>
        <taxon>Pseudomonadota</taxon>
        <taxon>Alphaproteobacteria</taxon>
        <taxon>Rhodobacterales</taxon>
        <taxon>Rhodobacter group</taxon>
        <taxon>Rhodobacter</taxon>
    </lineage>
</organism>
<protein>
    <submittedName>
        <fullName evidence="3">HupH hydrogenase expression protein</fullName>
    </submittedName>
</protein>
<gene>
    <name evidence="3" type="ORF">Rsw2DRAFT_1839</name>
</gene>
<feature type="domain" description="HupH hydrogenase expression protein C-terminal" evidence="2">
    <location>
        <begin position="11"/>
        <end position="122"/>
    </location>
</feature>
<dbReference type="AlphaFoldDB" id="C8S1B1"/>
<evidence type="ECO:0000256" key="1">
    <source>
        <dbReference type="ARBA" id="ARBA00010832"/>
    </source>
</evidence>
<evidence type="ECO:0000313" key="4">
    <source>
        <dbReference type="Proteomes" id="UP000010121"/>
    </source>
</evidence>
<proteinExistence type="inferred from homology"/>
<evidence type="ECO:0000259" key="2">
    <source>
        <dbReference type="Pfam" id="PF04809"/>
    </source>
</evidence>
<comment type="similarity">
    <text evidence="1">Belongs to the HupH/HyaF family.</text>
</comment>
<dbReference type="RefSeq" id="WP_008030248.1">
    <property type="nucleotide sequence ID" value="NZ_ACYY01000010.1"/>
</dbReference>
<dbReference type="Pfam" id="PF04809">
    <property type="entry name" value="HupH_C"/>
    <property type="match status" value="1"/>
</dbReference>